<name>A0A9P8M337_9HYPO</name>
<dbReference type="PANTHER" id="PTHR31252:SF11">
    <property type="entry name" value="DUF4419 DOMAIN-CONTAINING PROTEIN"/>
    <property type="match status" value="1"/>
</dbReference>
<comment type="caution">
    <text evidence="1">The sequence shown here is derived from an EMBL/GenBank/DDBJ whole genome shotgun (WGS) entry which is preliminary data.</text>
</comment>
<keyword evidence="2" id="KW-1185">Reference proteome</keyword>
<accession>A0A9P8M337</accession>
<organism evidence="1 2">
    <name type="scientific">Metarhizium humberi</name>
    <dbReference type="NCBI Taxonomy" id="2596975"/>
    <lineage>
        <taxon>Eukaryota</taxon>
        <taxon>Fungi</taxon>
        <taxon>Dikarya</taxon>
        <taxon>Ascomycota</taxon>
        <taxon>Pezizomycotina</taxon>
        <taxon>Sordariomycetes</taxon>
        <taxon>Hypocreomycetidae</taxon>
        <taxon>Hypocreales</taxon>
        <taxon>Clavicipitaceae</taxon>
        <taxon>Metarhizium</taxon>
    </lineage>
</organism>
<dbReference type="EMBL" id="JACEFI010000040">
    <property type="protein sequence ID" value="KAH0591984.1"/>
    <property type="molecule type" value="Genomic_DNA"/>
</dbReference>
<reference evidence="1 2" key="1">
    <citation type="submission" date="2020-07" db="EMBL/GenBank/DDBJ databases">
        <title>Metarhizium humberi genome.</title>
        <authorList>
            <person name="Lysoe E."/>
        </authorList>
    </citation>
    <scope>NUCLEOTIDE SEQUENCE [LARGE SCALE GENOMIC DNA]</scope>
    <source>
        <strain evidence="1 2">ESALQ1638</strain>
    </source>
</reference>
<dbReference type="Proteomes" id="UP000764110">
    <property type="component" value="Unassembled WGS sequence"/>
</dbReference>
<sequence>MPVTLTIVNHFAENWRSSRVDTSEKLLELVSPREHRRTSRVIQSSFGGRLLGENHTSSSPNGFVWAAINAYSSHHHLCIRPEDVWFAIITQVGFYVNAHAESLRSFFVEHEGKKDLEIRTGGTIETVDFGALAGKMTQLMAKHVKDPELRTWVMPSFSTTSQTDIAVASVLFMGAMQKYFSYTMCMACGIPSVTLLGEVADWEDILSRLDKLAQLGEEPGQFADMLKPILRNMVLSFTEPSSPAVIRFWNTIADKHQMSGSCTYSGWIAAFCFWNEKGEAQLSRRCRNGTWHVVIDSDNIPAGFCSVPVKVNDHGQLFNCTMIAGSVGIQVRSIYPYFARERRAATSPGNAKMHAIQPLSGWWICENESAEEAEAPQTEIKATRDELITVDKACDAKLQRSAIHKGRRHTPIMARRRDLRMRLSEFSELRY</sequence>
<dbReference type="AlphaFoldDB" id="A0A9P8M337"/>
<gene>
    <name evidence="1" type="ORF">MHUMG1_10279</name>
</gene>
<evidence type="ECO:0008006" key="3">
    <source>
        <dbReference type="Google" id="ProtNLM"/>
    </source>
</evidence>
<evidence type="ECO:0000313" key="1">
    <source>
        <dbReference type="EMBL" id="KAH0591984.1"/>
    </source>
</evidence>
<dbReference type="Pfam" id="PF14388">
    <property type="entry name" value="DUF4419"/>
    <property type="match status" value="1"/>
</dbReference>
<proteinExistence type="predicted"/>
<protein>
    <recommendedName>
        <fullName evidence="3">DUF4419 domain-containing protein</fullName>
    </recommendedName>
</protein>
<dbReference type="PANTHER" id="PTHR31252">
    <property type="entry name" value="DUF4419 DOMAIN-CONTAINING PROTEIN"/>
    <property type="match status" value="1"/>
</dbReference>
<dbReference type="InterPro" id="IPR025533">
    <property type="entry name" value="DUF4419"/>
</dbReference>
<evidence type="ECO:0000313" key="2">
    <source>
        <dbReference type="Proteomes" id="UP000764110"/>
    </source>
</evidence>